<dbReference type="Proteomes" id="UP000051084">
    <property type="component" value="Unassembled WGS sequence"/>
</dbReference>
<feature type="domain" description="UDP-N-acetylglucosamine 2-epimerase" evidence="5">
    <location>
        <begin position="22"/>
        <end position="362"/>
    </location>
</feature>
<dbReference type="InterPro" id="IPR003331">
    <property type="entry name" value="UDP_GlcNAc_Epimerase_2_dom"/>
</dbReference>
<evidence type="ECO:0000256" key="1">
    <source>
        <dbReference type="ARBA" id="ARBA00023235"/>
    </source>
</evidence>
<dbReference type="CDD" id="cd03786">
    <property type="entry name" value="GTB_UDP-GlcNAc_2-Epimerase"/>
    <property type="match status" value="1"/>
</dbReference>
<protein>
    <recommendedName>
        <fullName evidence="3">UDP-N-acetylglucosamine 2-epimerase (non-hydrolyzing)</fullName>
        <ecNumber evidence="3">5.1.3.14</ecNumber>
    </recommendedName>
</protein>
<dbReference type="AlphaFoldDB" id="A0A0R1URP4"/>
<proteinExistence type="inferred from homology"/>
<dbReference type="EMBL" id="AZGC01000041">
    <property type="protein sequence ID" value="KRL93618.1"/>
    <property type="molecule type" value="Genomic_DNA"/>
</dbReference>
<evidence type="ECO:0000256" key="4">
    <source>
        <dbReference type="RuleBase" id="RU003513"/>
    </source>
</evidence>
<dbReference type="EC" id="5.1.3.14" evidence="3"/>
<comment type="caution">
    <text evidence="6">The sequence shown here is derived from an EMBL/GenBank/DDBJ whole genome shotgun (WGS) entry which is preliminary data.</text>
</comment>
<accession>A0A0R1URP4</accession>
<dbReference type="PANTHER" id="PTHR43174">
    <property type="entry name" value="UDP-N-ACETYLGLUCOSAMINE 2-EPIMERASE"/>
    <property type="match status" value="1"/>
</dbReference>
<dbReference type="Gene3D" id="3.40.50.2000">
    <property type="entry name" value="Glycogen Phosphorylase B"/>
    <property type="match status" value="2"/>
</dbReference>
<dbReference type="RefSeq" id="WP_056995711.1">
    <property type="nucleotide sequence ID" value="NZ_AZGC01000041.1"/>
</dbReference>
<reference evidence="6 7" key="1">
    <citation type="journal article" date="2015" name="Genome Announc.">
        <title>Expanding the biotechnology potential of lactobacilli through comparative genomics of 213 strains and associated genera.</title>
        <authorList>
            <person name="Sun Z."/>
            <person name="Harris H.M."/>
            <person name="McCann A."/>
            <person name="Guo C."/>
            <person name="Argimon S."/>
            <person name="Zhang W."/>
            <person name="Yang X."/>
            <person name="Jeffery I.B."/>
            <person name="Cooney J.C."/>
            <person name="Kagawa T.F."/>
            <person name="Liu W."/>
            <person name="Song Y."/>
            <person name="Salvetti E."/>
            <person name="Wrobel A."/>
            <person name="Rasinkangas P."/>
            <person name="Parkhill J."/>
            <person name="Rea M.C."/>
            <person name="O'Sullivan O."/>
            <person name="Ritari J."/>
            <person name="Douillard F.P."/>
            <person name="Paul Ross R."/>
            <person name="Yang R."/>
            <person name="Briner A.E."/>
            <person name="Felis G.E."/>
            <person name="de Vos W.M."/>
            <person name="Barrangou R."/>
            <person name="Klaenhammer T.R."/>
            <person name="Caufield P.W."/>
            <person name="Cui Y."/>
            <person name="Zhang H."/>
            <person name="O'Toole P.W."/>
        </authorList>
    </citation>
    <scope>NUCLEOTIDE SEQUENCE [LARGE SCALE GENOMIC DNA]</scope>
    <source>
        <strain evidence="6 7">DSM 18793</strain>
    </source>
</reference>
<evidence type="ECO:0000259" key="5">
    <source>
        <dbReference type="Pfam" id="PF02350"/>
    </source>
</evidence>
<dbReference type="STRING" id="417373.GCA_001570685_01246"/>
<name>A0A0R1URP4_9LACO</name>
<dbReference type="NCBIfam" id="TIGR00236">
    <property type="entry name" value="wecB"/>
    <property type="match status" value="1"/>
</dbReference>
<organism evidence="6 7">
    <name type="scientific">Limosilactobacillus equigenerosi DSM 18793 = JCM 14505</name>
    <dbReference type="NCBI Taxonomy" id="1423742"/>
    <lineage>
        <taxon>Bacteria</taxon>
        <taxon>Bacillati</taxon>
        <taxon>Bacillota</taxon>
        <taxon>Bacilli</taxon>
        <taxon>Lactobacillales</taxon>
        <taxon>Lactobacillaceae</taxon>
        <taxon>Limosilactobacillus</taxon>
    </lineage>
</organism>
<evidence type="ECO:0000313" key="7">
    <source>
        <dbReference type="Proteomes" id="UP000051084"/>
    </source>
</evidence>
<dbReference type="OrthoDB" id="9803238at2"/>
<evidence type="ECO:0000256" key="3">
    <source>
        <dbReference type="ARBA" id="ARBA00038858"/>
    </source>
</evidence>
<dbReference type="InterPro" id="IPR029767">
    <property type="entry name" value="WecB-like"/>
</dbReference>
<evidence type="ECO:0000313" key="6">
    <source>
        <dbReference type="EMBL" id="KRL93618.1"/>
    </source>
</evidence>
<dbReference type="PANTHER" id="PTHR43174:SF2">
    <property type="entry name" value="UDP-N-ACETYLGLUCOSAMINE 2-EPIMERASE"/>
    <property type="match status" value="1"/>
</dbReference>
<evidence type="ECO:0000256" key="2">
    <source>
        <dbReference type="ARBA" id="ARBA00038209"/>
    </source>
</evidence>
<gene>
    <name evidence="6" type="ORF">FC21_GL001532</name>
</gene>
<keyword evidence="1 4" id="KW-0413">Isomerase</keyword>
<keyword evidence="7" id="KW-1185">Reference proteome</keyword>
<comment type="similarity">
    <text evidence="2 4">Belongs to the UDP-N-acetylglucosamine 2-epimerase family.</text>
</comment>
<dbReference type="PATRIC" id="fig|1423742.4.peg.1586"/>
<dbReference type="Pfam" id="PF02350">
    <property type="entry name" value="Epimerase_2"/>
    <property type="match status" value="1"/>
</dbReference>
<dbReference type="GO" id="GO:0008761">
    <property type="term" value="F:UDP-N-acetylglucosamine 2-epimerase activity"/>
    <property type="evidence" value="ECO:0007669"/>
    <property type="project" value="UniProtKB-EC"/>
</dbReference>
<sequence>MRKVMIIFGTRPEAIKMIPIIKELNQQAGLQSIIVTTGQHRELVKQMLAKFSIESDIDLDIMAPQQTLTDITTRTLQRLEPVIKEIHPDIVLVHGDTTTTMAASLAAYYQQIPVGHVEAGLRTGDKYSPYPEELNRVIADAISDLYFAPTELSQQNLLREHHQENHIYVTGNTAIDMMKYTLTKNWSHEVFNQLPADKKLILLTMHRRENWGSKMAKVFAAMNQFVNEHEEVAVVFPVHPNPIVQKLAHQYFDDNDRVQLIKPLDVIDFHNLAARSWVVLTDSGGIQEEAPALKKPVLVLRESTERPEGVTAGVLRLVGTNPDVIKTMLNHLLHDEVTYQSFLTNQNPYGDGQAAQRIVKIIAQWLLKEGDTDCASNY</sequence>
<dbReference type="SUPFAM" id="SSF53756">
    <property type="entry name" value="UDP-Glycosyltransferase/glycogen phosphorylase"/>
    <property type="match status" value="1"/>
</dbReference>